<reference evidence="2" key="1">
    <citation type="submission" date="2016-09" db="EMBL/GenBank/DDBJ databases">
        <authorList>
            <person name="Varghese N."/>
            <person name="Submissions S."/>
        </authorList>
    </citation>
    <scope>NUCLEOTIDE SEQUENCE [LARGE SCALE GENOMIC DNA]</scope>
    <source>
        <strain evidence="2">TNe-862</strain>
    </source>
</reference>
<protein>
    <submittedName>
        <fullName evidence="1">Uncharacterized protein</fullName>
    </submittedName>
</protein>
<dbReference type="AlphaFoldDB" id="A0A1G6ZGY7"/>
<gene>
    <name evidence="1" type="ORF">SAMN05421548_13080</name>
</gene>
<evidence type="ECO:0000313" key="2">
    <source>
        <dbReference type="Proteomes" id="UP000198908"/>
    </source>
</evidence>
<accession>A0A1G6ZGY7</accession>
<dbReference type="Proteomes" id="UP000198908">
    <property type="component" value="Unassembled WGS sequence"/>
</dbReference>
<keyword evidence="2" id="KW-1185">Reference proteome</keyword>
<organism evidence="1 2">
    <name type="scientific">Paraburkholderia lycopersici</name>
    <dbReference type="NCBI Taxonomy" id="416944"/>
    <lineage>
        <taxon>Bacteria</taxon>
        <taxon>Pseudomonadati</taxon>
        <taxon>Pseudomonadota</taxon>
        <taxon>Betaproteobacteria</taxon>
        <taxon>Burkholderiales</taxon>
        <taxon>Burkholderiaceae</taxon>
        <taxon>Paraburkholderia</taxon>
    </lineage>
</organism>
<name>A0A1G6ZGY7_9BURK</name>
<dbReference type="STRING" id="416944.SAMN05421548_13080"/>
<proteinExistence type="predicted"/>
<evidence type="ECO:0000313" key="1">
    <source>
        <dbReference type="EMBL" id="SDE01731.1"/>
    </source>
</evidence>
<dbReference type="RefSeq" id="WP_176929200.1">
    <property type="nucleotide sequence ID" value="NZ_FMYQ01000030.1"/>
</dbReference>
<sequence length="87" mass="9312">MADTRDINELAAVADTAGLSLQIAANDLYAIQNLFDAIKSAIENSDLVKRLAIMGSDLAAEYAGRCEEATSIVSVELDRMMEVPNHG</sequence>
<dbReference type="EMBL" id="FMYQ01000030">
    <property type="protein sequence ID" value="SDE01731.1"/>
    <property type="molecule type" value="Genomic_DNA"/>
</dbReference>